<evidence type="ECO:0000313" key="2">
    <source>
        <dbReference type="Proteomes" id="UP000563898"/>
    </source>
</evidence>
<name>A0A846WKV4_9ACTN</name>
<dbReference type="SUPFAM" id="SSF51905">
    <property type="entry name" value="FAD/NAD(P)-binding domain"/>
    <property type="match status" value="1"/>
</dbReference>
<proteinExistence type="predicted"/>
<dbReference type="PANTHER" id="PTHR43422:SF3">
    <property type="entry name" value="THIAMINE THIAZOLE SYNTHASE"/>
    <property type="match status" value="1"/>
</dbReference>
<gene>
    <name evidence="1" type="ORF">HGA05_09305</name>
</gene>
<dbReference type="PANTHER" id="PTHR43422">
    <property type="entry name" value="THIAMINE THIAZOLE SYNTHASE"/>
    <property type="match status" value="1"/>
</dbReference>
<dbReference type="InterPro" id="IPR036188">
    <property type="entry name" value="FAD/NAD-bd_sf"/>
</dbReference>
<accession>A0A846WKV4</accession>
<dbReference type="EMBL" id="JAAXPC010000004">
    <property type="protein sequence ID" value="NKY01767.1"/>
    <property type="molecule type" value="Genomic_DNA"/>
</dbReference>
<evidence type="ECO:0008006" key="3">
    <source>
        <dbReference type="Google" id="ProtNLM"/>
    </source>
</evidence>
<protein>
    <recommendedName>
        <fullName evidence="3">FAD-binding domain-containing protein</fullName>
    </recommendedName>
</protein>
<reference evidence="1 2" key="1">
    <citation type="submission" date="2020-04" db="EMBL/GenBank/DDBJ databases">
        <title>MicrobeNet Type strains.</title>
        <authorList>
            <person name="Nicholson A.C."/>
        </authorList>
    </citation>
    <scope>NUCLEOTIDE SEQUENCE [LARGE SCALE GENOMIC DNA]</scope>
    <source>
        <strain evidence="1 2">ATCC BAA-14</strain>
    </source>
</reference>
<evidence type="ECO:0000313" key="1">
    <source>
        <dbReference type="EMBL" id="NKY01767.1"/>
    </source>
</evidence>
<comment type="caution">
    <text evidence="1">The sequence shown here is derived from an EMBL/GenBank/DDBJ whole genome shotgun (WGS) entry which is preliminary data.</text>
</comment>
<organism evidence="1 2">
    <name type="scientific">Gordonia polyisoprenivorans</name>
    <dbReference type="NCBI Taxonomy" id="84595"/>
    <lineage>
        <taxon>Bacteria</taxon>
        <taxon>Bacillati</taxon>
        <taxon>Actinomycetota</taxon>
        <taxon>Actinomycetes</taxon>
        <taxon>Mycobacteriales</taxon>
        <taxon>Gordoniaceae</taxon>
        <taxon>Gordonia</taxon>
    </lineage>
</organism>
<dbReference type="Gene3D" id="3.50.50.60">
    <property type="entry name" value="FAD/NAD(P)-binding domain"/>
    <property type="match status" value="1"/>
</dbReference>
<dbReference type="Proteomes" id="UP000563898">
    <property type="component" value="Unassembled WGS sequence"/>
</dbReference>
<sequence>MSHGGRAVVMGGSIAGICAAGVLARHVDEVIVVERDVLPDGAEHRRGVPQSRHPHFLLNSGRRAMDTIFPGFERALVQAGGMQLMPSMAAAHCEGRGWIPRQESTMTMIYSSRLLVERVLRDMLRDIPNVTVEEGVGVSGLETADGADGRRVTGVRLSGRPGGPDGNVVEADLIVDALGRGSRVSEWLHRAGWPQVPVRTLDAGATYSTRWYQKPTGASRPDWWWWHHLSVLPTTDTGEHPAVDDYLCQIFPIEKDRVLVTMGSWGHKMPLREDDFVDAAHAVRAPTFGAAVDVCEPISKVFVTKSTGNAWRRYDLLDAPPTGLVVIGDAICGFNPLYGQGMSSAARSALLLDEKLTARTTLDRDFFTDFYRAQAKSLKVPWTLALARDQGYDSAEGTEVVPPWRRRIVGRLAWPVFNLISGTTREDSVVEDHFAKVFNLDEPAVQMVRSPRVLAGLAWYWCKRATGRTVLPPGFDSTGHPPADVWVDGRATPGRNAEVIPLPDAAGLTAGR</sequence>
<dbReference type="Pfam" id="PF12831">
    <property type="entry name" value="FAD_oxidored"/>
    <property type="match status" value="1"/>
</dbReference>
<dbReference type="AlphaFoldDB" id="A0A846WKV4"/>